<comment type="caution">
    <text evidence="9">Lacks conserved residue(s) required for the propagation of feature annotation.</text>
</comment>
<dbReference type="RefSeq" id="WP_002587365.1">
    <property type="nucleotide sequence ID" value="NZ_KB850990.1"/>
</dbReference>
<comment type="catalytic activity">
    <reaction evidence="9">
        <text>Release of signal peptides from bacterial membrane prolipoproteins. Hydrolyzes -Xaa-Yaa-Zaa-|-(S,diacylglyceryl)Cys-, in which Xaa is hydrophobic (preferably Leu), and Yaa (Ala or Ser) and Zaa (Gly or Ala) have small, neutral side chains.</text>
        <dbReference type="EC" id="3.4.23.36"/>
    </reaction>
</comment>
<dbReference type="AlphaFoldDB" id="A0A0E2H3W0"/>
<evidence type="ECO:0000256" key="5">
    <source>
        <dbReference type="ARBA" id="ARBA00022750"/>
    </source>
</evidence>
<comment type="subcellular location">
    <subcellularLocation>
        <location evidence="9">Cell membrane</location>
        <topology evidence="9">Multi-pass membrane protein</topology>
    </subcellularLocation>
</comment>
<keyword evidence="8 9" id="KW-0472">Membrane</keyword>
<dbReference type="PRINTS" id="PR00781">
    <property type="entry name" value="LIPOSIGPTASE"/>
</dbReference>
<protein>
    <recommendedName>
        <fullName evidence="9">Lipoprotein signal peptidase</fullName>
        <ecNumber evidence="9">3.4.23.36</ecNumber>
    </recommendedName>
    <alternativeName>
        <fullName evidence="9">Prolipoprotein signal peptidase</fullName>
    </alternativeName>
    <alternativeName>
        <fullName evidence="9">Signal peptidase II</fullName>
        <shortName evidence="9">SPase II</shortName>
    </alternativeName>
</protein>
<keyword evidence="3 9" id="KW-0645">Protease</keyword>
<keyword evidence="7 9" id="KW-1133">Transmembrane helix</keyword>
<feature type="active site" evidence="9">
    <location>
        <position position="133"/>
    </location>
</feature>
<dbReference type="EMBL" id="AGYR01000061">
    <property type="protein sequence ID" value="ENZ08419.1"/>
    <property type="molecule type" value="Genomic_DNA"/>
</dbReference>
<dbReference type="GO" id="GO:0006508">
    <property type="term" value="P:proteolysis"/>
    <property type="evidence" value="ECO:0007669"/>
    <property type="project" value="UniProtKB-KW"/>
</dbReference>
<feature type="transmembrane region" description="Helical" evidence="9">
    <location>
        <begin position="128"/>
        <end position="152"/>
    </location>
</feature>
<dbReference type="GO" id="GO:0005886">
    <property type="term" value="C:plasma membrane"/>
    <property type="evidence" value="ECO:0007669"/>
    <property type="project" value="UniProtKB-SubCell"/>
</dbReference>
<evidence type="ECO:0000256" key="4">
    <source>
        <dbReference type="ARBA" id="ARBA00022692"/>
    </source>
</evidence>
<evidence type="ECO:0000313" key="11">
    <source>
        <dbReference type="EMBL" id="ENZ08419.1"/>
    </source>
</evidence>
<proteinExistence type="inferred from homology"/>
<dbReference type="PATRIC" id="fig|999408.3.peg.5314"/>
<dbReference type="PROSITE" id="PS00855">
    <property type="entry name" value="SPASE_II"/>
    <property type="match status" value="1"/>
</dbReference>
<dbReference type="Pfam" id="PF01252">
    <property type="entry name" value="Peptidase_A8"/>
    <property type="match status" value="1"/>
</dbReference>
<keyword evidence="4 9" id="KW-0812">Transmembrane</keyword>
<organism evidence="11 12">
    <name type="scientific">[Clostridium] clostridioforme 90A8</name>
    <dbReference type="NCBI Taxonomy" id="999408"/>
    <lineage>
        <taxon>Bacteria</taxon>
        <taxon>Bacillati</taxon>
        <taxon>Bacillota</taxon>
        <taxon>Clostridia</taxon>
        <taxon>Lachnospirales</taxon>
        <taxon>Lachnospiraceae</taxon>
        <taxon>Enterocloster</taxon>
    </lineage>
</organism>
<evidence type="ECO:0000313" key="12">
    <source>
        <dbReference type="Proteomes" id="UP000013085"/>
    </source>
</evidence>
<evidence type="ECO:0000256" key="2">
    <source>
        <dbReference type="ARBA" id="ARBA00022475"/>
    </source>
</evidence>
<dbReference type="PANTHER" id="PTHR33695">
    <property type="entry name" value="LIPOPROTEIN SIGNAL PEPTIDASE"/>
    <property type="match status" value="1"/>
</dbReference>
<evidence type="ECO:0000256" key="10">
    <source>
        <dbReference type="RuleBase" id="RU004181"/>
    </source>
</evidence>
<gene>
    <name evidence="9" type="primary">lspA</name>
    <name evidence="11" type="ORF">HMPREF1090_04933</name>
</gene>
<dbReference type="HAMAP" id="MF_00161">
    <property type="entry name" value="LspA"/>
    <property type="match status" value="1"/>
</dbReference>
<comment type="caution">
    <text evidence="11">The sequence shown here is derived from an EMBL/GenBank/DDBJ whole genome shotgun (WGS) entry which is preliminary data.</text>
</comment>
<dbReference type="PANTHER" id="PTHR33695:SF1">
    <property type="entry name" value="LIPOPROTEIN SIGNAL PEPTIDASE"/>
    <property type="match status" value="1"/>
</dbReference>
<evidence type="ECO:0000256" key="9">
    <source>
        <dbReference type="HAMAP-Rule" id="MF_00161"/>
    </source>
</evidence>
<sequence>MIYGWIIGGLAALDLGVKSVVEGQEDETFPRELPSAKGLIKLHKNHNSGFPFGFMKERPELVKGIPLMVISAMAGALAAMMQDKGKTGEKLGLSLVMGGALSNLYDRVMRGYVVDYFTIEWKSLKKVVFNLGDMFVFLGSAVFVLAQAVKSLEEAGVKKKKK</sequence>
<reference evidence="11 12" key="1">
    <citation type="submission" date="2013-01" db="EMBL/GenBank/DDBJ databases">
        <title>The Genome Sequence of Clostridium clostridioforme 90A8.</title>
        <authorList>
            <consortium name="The Broad Institute Genome Sequencing Platform"/>
            <person name="Earl A."/>
            <person name="Ward D."/>
            <person name="Feldgarden M."/>
            <person name="Gevers D."/>
            <person name="Courvalin P."/>
            <person name="Lambert T."/>
            <person name="Walker B."/>
            <person name="Young S.K."/>
            <person name="Zeng Q."/>
            <person name="Gargeya S."/>
            <person name="Fitzgerald M."/>
            <person name="Haas B."/>
            <person name="Abouelleil A."/>
            <person name="Alvarado L."/>
            <person name="Arachchi H.M."/>
            <person name="Berlin A.M."/>
            <person name="Chapman S.B."/>
            <person name="Dewar J."/>
            <person name="Goldberg J."/>
            <person name="Griggs A."/>
            <person name="Gujja S."/>
            <person name="Hansen M."/>
            <person name="Howarth C."/>
            <person name="Imamovic A."/>
            <person name="Larimer J."/>
            <person name="McCowan C."/>
            <person name="Murphy C."/>
            <person name="Neiman D."/>
            <person name="Pearson M."/>
            <person name="Priest M."/>
            <person name="Roberts A."/>
            <person name="Saif S."/>
            <person name="Shea T."/>
            <person name="Sisk P."/>
            <person name="Sykes S."/>
            <person name="Wortman J."/>
            <person name="Nusbaum C."/>
            <person name="Birren B."/>
        </authorList>
    </citation>
    <scope>NUCLEOTIDE SEQUENCE [LARGE SCALE GENOMIC DNA]</scope>
    <source>
        <strain evidence="11 12">90A8</strain>
    </source>
</reference>
<evidence type="ECO:0000256" key="1">
    <source>
        <dbReference type="ARBA" id="ARBA00006139"/>
    </source>
</evidence>
<keyword evidence="6 9" id="KW-0378">Hydrolase</keyword>
<dbReference type="GO" id="GO:0004190">
    <property type="term" value="F:aspartic-type endopeptidase activity"/>
    <property type="evidence" value="ECO:0007669"/>
    <property type="project" value="UniProtKB-UniRule"/>
</dbReference>
<dbReference type="Proteomes" id="UP000013085">
    <property type="component" value="Unassembled WGS sequence"/>
</dbReference>
<accession>A0A0E2H3W0</accession>
<comment type="similarity">
    <text evidence="1 9 10">Belongs to the peptidase A8 family.</text>
</comment>
<keyword evidence="2 9" id="KW-1003">Cell membrane</keyword>
<feature type="active site" evidence="9">
    <location>
        <position position="115"/>
    </location>
</feature>
<dbReference type="EC" id="3.4.23.36" evidence="9"/>
<keyword evidence="5 9" id="KW-0064">Aspartyl protease</keyword>
<evidence type="ECO:0000256" key="8">
    <source>
        <dbReference type="ARBA" id="ARBA00023136"/>
    </source>
</evidence>
<dbReference type="InterPro" id="IPR001872">
    <property type="entry name" value="Peptidase_A8"/>
</dbReference>
<name>A0A0E2H3W0_9FIRM</name>
<comment type="pathway">
    <text evidence="9">Protein modification; lipoprotein biosynthesis (signal peptide cleavage).</text>
</comment>
<evidence type="ECO:0000256" key="7">
    <source>
        <dbReference type="ARBA" id="ARBA00022989"/>
    </source>
</evidence>
<dbReference type="GeneID" id="57962046"/>
<evidence type="ECO:0000256" key="6">
    <source>
        <dbReference type="ARBA" id="ARBA00022801"/>
    </source>
</evidence>
<dbReference type="HOGENOM" id="CLU_083252_6_0_9"/>
<feature type="transmembrane region" description="Helical" evidence="9">
    <location>
        <begin position="61"/>
        <end position="79"/>
    </location>
</feature>
<evidence type="ECO:0000256" key="3">
    <source>
        <dbReference type="ARBA" id="ARBA00022670"/>
    </source>
</evidence>
<comment type="function">
    <text evidence="9">This protein specifically catalyzes the removal of signal peptides from prolipoproteins.</text>
</comment>